<dbReference type="SUPFAM" id="SSF48150">
    <property type="entry name" value="DNA-glycosylase"/>
    <property type="match status" value="1"/>
</dbReference>
<evidence type="ECO:0000256" key="1">
    <source>
        <dbReference type="ARBA" id="ARBA00022485"/>
    </source>
</evidence>
<dbReference type="GO" id="GO:0004519">
    <property type="term" value="F:endonuclease activity"/>
    <property type="evidence" value="ECO:0007669"/>
    <property type="project" value="UniProtKB-KW"/>
</dbReference>
<reference evidence="6" key="1">
    <citation type="journal article" date="2020" name="mSystems">
        <title>Genome- and Community-Level Interaction Insights into Carbon Utilization and Element Cycling Functions of Hydrothermarchaeota in Hydrothermal Sediment.</title>
        <authorList>
            <person name="Zhou Z."/>
            <person name="Liu Y."/>
            <person name="Xu W."/>
            <person name="Pan J."/>
            <person name="Luo Z.H."/>
            <person name="Li M."/>
        </authorList>
    </citation>
    <scope>NUCLEOTIDE SEQUENCE [LARGE SCALE GENOMIC DNA]</scope>
    <source>
        <strain evidence="6">SpSt-906</strain>
    </source>
</reference>
<dbReference type="Pfam" id="PF00730">
    <property type="entry name" value="HhH-GPD"/>
    <property type="match status" value="1"/>
</dbReference>
<keyword evidence="1" id="KW-0004">4Fe-4S</keyword>
<feature type="domain" description="HhH-GPD" evidence="5">
    <location>
        <begin position="38"/>
        <end position="197"/>
    </location>
</feature>
<name>A0A7C3UU50_UNCW3</name>
<keyword evidence="6" id="KW-0378">Hydrolase</keyword>
<evidence type="ECO:0000256" key="2">
    <source>
        <dbReference type="ARBA" id="ARBA00022723"/>
    </source>
</evidence>
<dbReference type="PIRSF" id="PIRSF001435">
    <property type="entry name" value="Nth"/>
    <property type="match status" value="1"/>
</dbReference>
<keyword evidence="2" id="KW-0479">Metal-binding</keyword>
<evidence type="ECO:0000256" key="3">
    <source>
        <dbReference type="ARBA" id="ARBA00023004"/>
    </source>
</evidence>
<accession>A0A7C3UU50</accession>
<evidence type="ECO:0000256" key="4">
    <source>
        <dbReference type="ARBA" id="ARBA00023014"/>
    </source>
</evidence>
<gene>
    <name evidence="6" type="ORF">ENX07_01045</name>
</gene>
<dbReference type="GO" id="GO:0046872">
    <property type="term" value="F:metal ion binding"/>
    <property type="evidence" value="ECO:0007669"/>
    <property type="project" value="UniProtKB-KW"/>
</dbReference>
<dbReference type="SMART" id="SM00478">
    <property type="entry name" value="ENDO3c"/>
    <property type="match status" value="1"/>
</dbReference>
<comment type="caution">
    <text evidence="6">The sequence shown here is derived from an EMBL/GenBank/DDBJ whole genome shotgun (WGS) entry which is preliminary data.</text>
</comment>
<dbReference type="AlphaFoldDB" id="A0A7C3UU50"/>
<dbReference type="InterPro" id="IPR023170">
    <property type="entry name" value="HhH_base_excis_C"/>
</dbReference>
<evidence type="ECO:0000259" key="5">
    <source>
        <dbReference type="SMART" id="SM00478"/>
    </source>
</evidence>
<keyword evidence="4" id="KW-0411">Iron-sulfur</keyword>
<dbReference type="Gene3D" id="1.10.340.30">
    <property type="entry name" value="Hypothetical protein, domain 2"/>
    <property type="match status" value="1"/>
</dbReference>
<organism evidence="6">
    <name type="scientific">candidate division WOR-3 bacterium</name>
    <dbReference type="NCBI Taxonomy" id="2052148"/>
    <lineage>
        <taxon>Bacteria</taxon>
        <taxon>Bacteria division WOR-3</taxon>
    </lineage>
</organism>
<dbReference type="GO" id="GO:0006284">
    <property type="term" value="P:base-excision repair"/>
    <property type="evidence" value="ECO:0007669"/>
    <property type="project" value="InterPro"/>
</dbReference>
<dbReference type="InterPro" id="IPR011257">
    <property type="entry name" value="DNA_glycosylase"/>
</dbReference>
<dbReference type="CDD" id="cd00056">
    <property type="entry name" value="ENDO3c"/>
    <property type="match status" value="1"/>
</dbReference>
<dbReference type="PANTHER" id="PTHR10359">
    <property type="entry name" value="A/G-SPECIFIC ADENINE GLYCOSYLASE/ENDONUCLEASE III"/>
    <property type="match status" value="1"/>
</dbReference>
<dbReference type="PANTHER" id="PTHR10359:SF19">
    <property type="entry name" value="DNA REPAIR GLYCOSYLASE MJ1434-RELATED"/>
    <property type="match status" value="1"/>
</dbReference>
<evidence type="ECO:0000313" key="6">
    <source>
        <dbReference type="EMBL" id="HGE98649.1"/>
    </source>
</evidence>
<protein>
    <submittedName>
        <fullName evidence="6">Endonuclease III domain-containing protein</fullName>
    </submittedName>
</protein>
<sequence>MTAIEPLKKIYQILFDHFGPQGWWPGETELEIIIGAILTQNTSWKNVEKAIKNLKEKNLLEIKKLSRIRKDTLAQLIRPAGYFNIKSERIKEIVKFLVKRYNGNLSALKRKEGDVLRRELLSVKGIGKETADSILLYALKKPFFVVDAYTKRILSRHNLITKDATYDEIQNFFHKNLPREEKVYNEFHALLVRLGKTYCRKKPNCSNCPLFQQLDNFLTNPF</sequence>
<dbReference type="Gene3D" id="1.10.1670.10">
    <property type="entry name" value="Helix-hairpin-Helix base-excision DNA repair enzymes (C-terminal)"/>
    <property type="match status" value="1"/>
</dbReference>
<proteinExistence type="predicted"/>
<dbReference type="GO" id="GO:0051539">
    <property type="term" value="F:4 iron, 4 sulfur cluster binding"/>
    <property type="evidence" value="ECO:0007669"/>
    <property type="project" value="UniProtKB-KW"/>
</dbReference>
<keyword evidence="3" id="KW-0408">Iron</keyword>
<dbReference type="InterPro" id="IPR003265">
    <property type="entry name" value="HhH-GPD_domain"/>
</dbReference>
<keyword evidence="6" id="KW-0540">Nuclease</keyword>
<dbReference type="EMBL" id="DTMQ01000009">
    <property type="protein sequence ID" value="HGE98649.1"/>
    <property type="molecule type" value="Genomic_DNA"/>
</dbReference>
<keyword evidence="6" id="KW-0255">Endonuclease</keyword>